<dbReference type="Proteomes" id="UP000663929">
    <property type="component" value="Chromosome"/>
</dbReference>
<sequence length="680" mass="77072">MVKAAELEISIFCRDPSTYAINLWFHMPGSEVDERLRSLDLPTLKSEQFAEICKATEQSARLLSDWLFAHPDVQSAFKAAQRRAEDHELRLRLRLYIQSGSAELQKLPWEMLLDFQTGYPLCLSERILFSRYLSSRYWNRVTARSHSGLEALIAIANPSDLDAYQLAPLDVAKERARAESGLKYMRTRTLAQNGAARIDAIREGLRKGVDVVVLVCHGSMKNGQPLLWLENESGKVARVPGELLVQTLTQLVRLPRLILLVSCHSAGDADGSGTGNFSSALGPRLAEAGVPAVVGMQGAVSMTTIDRFLPAFFEELQRNGSVDLAMSIARDRVRDRPDWWRPVLFSRLKSCELWYAPGFAIQRGGNEKWLSLIHSLGKGKCTPILGPEISEFLVGSRRDLALNWSRAYGFPLTEHHSGELPHVAQYVSVKFDQGMAVSKWETHVTNRLSSHLPDDPSTTEKPQSSQDWDRLAERALEANPNNAFDLLARLPAALFLTTDPVPLLEAALRARDKQPHSELCRWNDDMEDFPSVFEDQPNYLPSQTQPLVYRLFGCLTEYDSLVLTEDHYFDFLIGVTGNRDLLPGRVRRALTDSALLFLGFRLDRWDFRVLFRGLMKRQGGRRRRRYTHVAVQISPDEDQLIEPEAARQYLREYFDDANITLYWGSPTDFLAELAARLEER</sequence>
<dbReference type="RefSeq" id="WP_237383603.1">
    <property type="nucleotide sequence ID" value="NZ_CP071793.1"/>
</dbReference>
<dbReference type="InterPro" id="IPR024983">
    <property type="entry name" value="CHAT_dom"/>
</dbReference>
<accession>A0A8A4TWE3</accession>
<feature type="domain" description="CHAT" evidence="2">
    <location>
        <begin position="58"/>
        <end position="338"/>
    </location>
</feature>
<gene>
    <name evidence="3" type="ORF">J3U87_13685</name>
</gene>
<name>A0A8A4TWE3_SULCO</name>
<dbReference type="AlphaFoldDB" id="A0A8A4TWE3"/>
<evidence type="ECO:0000259" key="2">
    <source>
        <dbReference type="Pfam" id="PF12770"/>
    </source>
</evidence>
<reference evidence="3" key="1">
    <citation type="submission" date="2021-03" db="EMBL/GenBank/DDBJ databases">
        <title>Acanthopleuribacteraceae sp. M133.</title>
        <authorList>
            <person name="Wang G."/>
        </authorList>
    </citation>
    <scope>NUCLEOTIDE SEQUENCE</scope>
    <source>
        <strain evidence="3">M133</strain>
    </source>
</reference>
<evidence type="ECO:0000313" key="3">
    <source>
        <dbReference type="EMBL" id="QTD53501.1"/>
    </source>
</evidence>
<keyword evidence="4" id="KW-1185">Reference proteome</keyword>
<proteinExistence type="predicted"/>
<dbReference type="EMBL" id="CP071793">
    <property type="protein sequence ID" value="QTD53501.1"/>
    <property type="molecule type" value="Genomic_DNA"/>
</dbReference>
<feature type="region of interest" description="Disordered" evidence="1">
    <location>
        <begin position="448"/>
        <end position="468"/>
    </location>
</feature>
<dbReference type="Pfam" id="PF13289">
    <property type="entry name" value="SIR2_2"/>
    <property type="match status" value="1"/>
</dbReference>
<evidence type="ECO:0000313" key="4">
    <source>
        <dbReference type="Proteomes" id="UP000663929"/>
    </source>
</evidence>
<dbReference type="KEGG" id="scor:J3U87_13685"/>
<dbReference type="Pfam" id="PF12770">
    <property type="entry name" value="CHAT"/>
    <property type="match status" value="1"/>
</dbReference>
<protein>
    <submittedName>
        <fullName evidence="3">CHAT domain-containing protein</fullName>
    </submittedName>
</protein>
<organism evidence="3 4">
    <name type="scientific">Sulfidibacter corallicola</name>
    <dbReference type="NCBI Taxonomy" id="2818388"/>
    <lineage>
        <taxon>Bacteria</taxon>
        <taxon>Pseudomonadati</taxon>
        <taxon>Acidobacteriota</taxon>
        <taxon>Holophagae</taxon>
        <taxon>Acanthopleuribacterales</taxon>
        <taxon>Acanthopleuribacteraceae</taxon>
        <taxon>Sulfidibacter</taxon>
    </lineage>
</organism>
<evidence type="ECO:0000256" key="1">
    <source>
        <dbReference type="SAM" id="MobiDB-lite"/>
    </source>
</evidence>